<comment type="subcellular location">
    <subcellularLocation>
        <location evidence="1 5">Cytoplasm</location>
    </subcellularLocation>
</comment>
<dbReference type="EMBL" id="RPEM01000007">
    <property type="protein sequence ID" value="TGD42938.1"/>
    <property type="molecule type" value="Genomic_DNA"/>
</dbReference>
<keyword evidence="4 5" id="KW-0143">Chaperone</keyword>
<comment type="caution">
    <text evidence="8">The sequence shown here is derived from an EMBL/GenBank/DDBJ whole genome shotgun (WGS) entry which is preliminary data.</text>
</comment>
<evidence type="ECO:0000313" key="9">
    <source>
        <dbReference type="Proteomes" id="UP000297741"/>
    </source>
</evidence>
<dbReference type="SMART" id="SM00988">
    <property type="entry name" value="UreE_N"/>
    <property type="match status" value="1"/>
</dbReference>
<feature type="compositionally biased region" description="Basic and acidic residues" evidence="6">
    <location>
        <begin position="169"/>
        <end position="181"/>
    </location>
</feature>
<name>A0ABY2KPI6_9RHOB</name>
<evidence type="ECO:0000256" key="6">
    <source>
        <dbReference type="SAM" id="MobiDB-lite"/>
    </source>
</evidence>
<evidence type="ECO:0000256" key="3">
    <source>
        <dbReference type="ARBA" id="ARBA00022596"/>
    </source>
</evidence>
<dbReference type="HAMAP" id="MF_00822">
    <property type="entry name" value="UreE"/>
    <property type="match status" value="1"/>
</dbReference>
<evidence type="ECO:0000256" key="1">
    <source>
        <dbReference type="ARBA" id="ARBA00004496"/>
    </source>
</evidence>
<dbReference type="InterPro" id="IPR012406">
    <property type="entry name" value="UreE"/>
</dbReference>
<feature type="region of interest" description="Disordered" evidence="6">
    <location>
        <begin position="139"/>
        <end position="189"/>
    </location>
</feature>
<dbReference type="InterPro" id="IPR036118">
    <property type="entry name" value="UreE_N_sf"/>
</dbReference>
<comment type="similarity">
    <text evidence="5">Belongs to the UreE family.</text>
</comment>
<comment type="function">
    <text evidence="5">Involved in urease metallocenter assembly. Binds nickel. Probably functions as a nickel donor during metallocenter assembly.</text>
</comment>
<protein>
    <recommendedName>
        <fullName evidence="5">Urease accessory protein UreE</fullName>
    </recommendedName>
</protein>
<evidence type="ECO:0000259" key="7">
    <source>
        <dbReference type="SMART" id="SM00988"/>
    </source>
</evidence>
<dbReference type="SUPFAM" id="SSF69287">
    <property type="entry name" value="Urease metallochaperone UreE, N-terminal domain"/>
    <property type="match status" value="1"/>
</dbReference>
<gene>
    <name evidence="5" type="primary">ureE</name>
    <name evidence="8" type="ORF">EEB11_11730</name>
</gene>
<dbReference type="Pfam" id="PF05194">
    <property type="entry name" value="UreE_C"/>
    <property type="match status" value="1"/>
</dbReference>
<dbReference type="CDD" id="cd00571">
    <property type="entry name" value="UreE"/>
    <property type="match status" value="1"/>
</dbReference>
<feature type="compositionally biased region" description="Basic residues" evidence="6">
    <location>
        <begin position="158"/>
        <end position="168"/>
    </location>
</feature>
<evidence type="ECO:0000313" key="8">
    <source>
        <dbReference type="EMBL" id="TGD42938.1"/>
    </source>
</evidence>
<evidence type="ECO:0000256" key="5">
    <source>
        <dbReference type="HAMAP-Rule" id="MF_00822"/>
    </source>
</evidence>
<feature type="compositionally biased region" description="Basic and acidic residues" evidence="6">
    <location>
        <begin position="145"/>
        <end position="155"/>
    </location>
</feature>
<keyword evidence="3 5" id="KW-0533">Nickel</keyword>
<proteinExistence type="inferred from homology"/>
<dbReference type="RefSeq" id="WP_135431525.1">
    <property type="nucleotide sequence ID" value="NZ_RPEM01000007.1"/>
</dbReference>
<feature type="domain" description="UreE urease accessory N-terminal" evidence="7">
    <location>
        <begin position="4"/>
        <end position="68"/>
    </location>
</feature>
<dbReference type="InterPro" id="IPR004029">
    <property type="entry name" value="UreE_N"/>
</dbReference>
<dbReference type="Gene3D" id="3.30.70.790">
    <property type="entry name" value="UreE, C-terminal domain"/>
    <property type="match status" value="1"/>
</dbReference>
<dbReference type="Proteomes" id="UP000297741">
    <property type="component" value="Unassembled WGS sequence"/>
</dbReference>
<keyword evidence="9" id="KW-1185">Reference proteome</keyword>
<sequence>MTDLPAARHLLKDAPATCHDEVVLSYDERLIRRKRLVTARGDGFLVDLPEVTNLDAVWGFELEDGRTVRVTAAQEAVLEITGPDLARYAWHIGNRHTPCQVEPARLVIRADHVLEAMLRQLGAGVQALSAPFTPEVGAYGMGRPMGHDHGPEGGHSHASAHSHSHGHSHGHDDHHDHDHADHHHPHDKV</sequence>
<dbReference type="SUPFAM" id="SSF69737">
    <property type="entry name" value="Urease metallochaperone UreE, C-terminal domain"/>
    <property type="match status" value="1"/>
</dbReference>
<evidence type="ECO:0000256" key="2">
    <source>
        <dbReference type="ARBA" id="ARBA00022490"/>
    </source>
</evidence>
<accession>A0ABY2KPI6</accession>
<organism evidence="8 9">
    <name type="scientific">Pseudotabrizicola sediminis</name>
    <dbReference type="NCBI Taxonomy" id="2486418"/>
    <lineage>
        <taxon>Bacteria</taxon>
        <taxon>Pseudomonadati</taxon>
        <taxon>Pseudomonadota</taxon>
        <taxon>Alphaproteobacteria</taxon>
        <taxon>Rhodobacterales</taxon>
        <taxon>Paracoccaceae</taxon>
        <taxon>Pseudotabrizicola</taxon>
    </lineage>
</organism>
<dbReference type="Gene3D" id="2.60.260.20">
    <property type="entry name" value="Urease metallochaperone UreE, N-terminal domain"/>
    <property type="match status" value="1"/>
</dbReference>
<dbReference type="InterPro" id="IPR007864">
    <property type="entry name" value="UreE_C_dom"/>
</dbReference>
<evidence type="ECO:0000256" key="4">
    <source>
        <dbReference type="ARBA" id="ARBA00023186"/>
    </source>
</evidence>
<reference evidence="8 9" key="1">
    <citation type="submission" date="2018-11" db="EMBL/GenBank/DDBJ databases">
        <title>Tabrizicola sp. isolated from sediment of alpine lake.</title>
        <authorList>
            <person name="Liu Z."/>
        </authorList>
    </citation>
    <scope>NUCLEOTIDE SEQUENCE [LARGE SCALE GENOMIC DNA]</scope>
    <source>
        <strain evidence="8 9">DRYC-M-16</strain>
    </source>
</reference>
<keyword evidence="2 5" id="KW-0963">Cytoplasm</keyword>